<protein>
    <submittedName>
        <fullName evidence="1">Uncharacterized protein</fullName>
    </submittedName>
</protein>
<accession>A0A0L0UL12</accession>
<comment type="caution">
    <text evidence="1">The sequence shown here is derived from an EMBL/GenBank/DDBJ whole genome shotgun (WGS) entry which is preliminary data.</text>
</comment>
<gene>
    <name evidence="1" type="ORF">PSTG_18896</name>
</gene>
<sequence length="134" mass="14972">MSSNGNTMKFKDNNKLKPFDLDKINIDNVVGDSKNVNNVTLLKQQTGYTQVDELKDEAYVNAGINATNMLKEVAAGKVVNSYNDKISSKTPTYKVVGIYNGYGQPNAYISKTNADKVLSFNKTKEFLFLLFKKE</sequence>
<keyword evidence="2" id="KW-1185">Reference proteome</keyword>
<evidence type="ECO:0000313" key="2">
    <source>
        <dbReference type="Proteomes" id="UP000054564"/>
    </source>
</evidence>
<dbReference type="EMBL" id="AJIL01004382">
    <property type="protein sequence ID" value="KNE87713.1"/>
    <property type="molecule type" value="Genomic_DNA"/>
</dbReference>
<reference evidence="2" key="1">
    <citation type="submission" date="2014-03" db="EMBL/GenBank/DDBJ databases">
        <title>The Genome Sequence of Puccinia striiformis f. sp. tritici PST-78.</title>
        <authorList>
            <consortium name="The Broad Institute Genome Sequencing Platform"/>
            <person name="Cuomo C."/>
            <person name="Hulbert S."/>
            <person name="Chen X."/>
            <person name="Walker B."/>
            <person name="Young S.K."/>
            <person name="Zeng Q."/>
            <person name="Gargeya S."/>
            <person name="Fitzgerald M."/>
            <person name="Haas B."/>
            <person name="Abouelleil A."/>
            <person name="Alvarado L."/>
            <person name="Arachchi H.M."/>
            <person name="Berlin A.M."/>
            <person name="Chapman S.B."/>
            <person name="Goldberg J."/>
            <person name="Griggs A."/>
            <person name="Gujja S."/>
            <person name="Hansen M."/>
            <person name="Howarth C."/>
            <person name="Imamovic A."/>
            <person name="Larimer J."/>
            <person name="McCowan C."/>
            <person name="Montmayeur A."/>
            <person name="Murphy C."/>
            <person name="Neiman D."/>
            <person name="Pearson M."/>
            <person name="Priest M."/>
            <person name="Roberts A."/>
            <person name="Saif S."/>
            <person name="Shea T."/>
            <person name="Sisk P."/>
            <person name="Sykes S."/>
            <person name="Wortman J."/>
            <person name="Nusbaum C."/>
            <person name="Birren B."/>
        </authorList>
    </citation>
    <scope>NUCLEOTIDE SEQUENCE [LARGE SCALE GENOMIC DNA]</scope>
    <source>
        <strain evidence="2">race PST-78</strain>
    </source>
</reference>
<proteinExistence type="predicted"/>
<dbReference type="AlphaFoldDB" id="A0A0L0UL12"/>
<name>A0A0L0UL12_9BASI</name>
<evidence type="ECO:0000313" key="1">
    <source>
        <dbReference type="EMBL" id="KNE87713.1"/>
    </source>
</evidence>
<organism evidence="1 2">
    <name type="scientific">Puccinia striiformis f. sp. tritici PST-78</name>
    <dbReference type="NCBI Taxonomy" id="1165861"/>
    <lineage>
        <taxon>Eukaryota</taxon>
        <taxon>Fungi</taxon>
        <taxon>Dikarya</taxon>
        <taxon>Basidiomycota</taxon>
        <taxon>Pucciniomycotina</taxon>
        <taxon>Pucciniomycetes</taxon>
        <taxon>Pucciniales</taxon>
        <taxon>Pucciniaceae</taxon>
        <taxon>Puccinia</taxon>
    </lineage>
</organism>
<dbReference type="Proteomes" id="UP000054564">
    <property type="component" value="Unassembled WGS sequence"/>
</dbReference>